<dbReference type="AlphaFoldDB" id="A0AAN9P6V1"/>
<dbReference type="GO" id="GO:0051707">
    <property type="term" value="P:response to other organism"/>
    <property type="evidence" value="ECO:0007669"/>
    <property type="project" value="UniProtKB-ARBA"/>
</dbReference>
<accession>A0AAN9P6V1</accession>
<dbReference type="InterPro" id="IPR036388">
    <property type="entry name" value="WH-like_DNA-bd_sf"/>
</dbReference>
<dbReference type="FunFam" id="3.40.50.300:FF:001091">
    <property type="entry name" value="Probable disease resistance protein At1g61300"/>
    <property type="match status" value="1"/>
</dbReference>
<dbReference type="InterPro" id="IPR001611">
    <property type="entry name" value="Leu-rich_rpt"/>
</dbReference>
<feature type="domain" description="Disease resistance N-terminal" evidence="7">
    <location>
        <begin position="41"/>
        <end position="106"/>
    </location>
</feature>
<feature type="domain" description="R13L1/DRL21-like LRR repeat region" evidence="9">
    <location>
        <begin position="690"/>
        <end position="815"/>
    </location>
</feature>
<evidence type="ECO:0000256" key="5">
    <source>
        <dbReference type="ARBA" id="ARBA00022840"/>
    </source>
</evidence>
<dbReference type="GO" id="GO:0043531">
    <property type="term" value="F:ADP binding"/>
    <property type="evidence" value="ECO:0007669"/>
    <property type="project" value="InterPro"/>
</dbReference>
<dbReference type="Proteomes" id="UP001372338">
    <property type="component" value="Unassembled WGS sequence"/>
</dbReference>
<dbReference type="SMART" id="SM00369">
    <property type="entry name" value="LRR_TYP"/>
    <property type="match status" value="2"/>
</dbReference>
<evidence type="ECO:0000259" key="7">
    <source>
        <dbReference type="Pfam" id="PF18052"/>
    </source>
</evidence>
<keyword evidence="11" id="KW-1185">Reference proteome</keyword>
<reference evidence="10 11" key="1">
    <citation type="submission" date="2024-01" db="EMBL/GenBank/DDBJ databases">
        <title>The genomes of 5 underutilized Papilionoideae crops provide insights into root nodulation and disease resistanc.</title>
        <authorList>
            <person name="Yuan L."/>
        </authorList>
    </citation>
    <scope>NUCLEOTIDE SEQUENCE [LARGE SCALE GENOMIC DNA]</scope>
    <source>
        <strain evidence="10">ZHUSHIDOU_FW_LH</strain>
        <tissue evidence="10">Leaf</tissue>
    </source>
</reference>
<dbReference type="Gene3D" id="1.10.8.430">
    <property type="entry name" value="Helical domain of apoptotic protease-activating factors"/>
    <property type="match status" value="1"/>
</dbReference>
<evidence type="ECO:0000256" key="3">
    <source>
        <dbReference type="ARBA" id="ARBA00022741"/>
    </source>
</evidence>
<evidence type="ECO:0000256" key="1">
    <source>
        <dbReference type="ARBA" id="ARBA00022614"/>
    </source>
</evidence>
<dbReference type="InterPro" id="IPR002182">
    <property type="entry name" value="NB-ARC"/>
</dbReference>
<dbReference type="PANTHER" id="PTHR36766:SF40">
    <property type="entry name" value="DISEASE RESISTANCE PROTEIN RGA3"/>
    <property type="match status" value="1"/>
</dbReference>
<sequence length="883" mass="100577">MASDSFAPGALLSSYIDDALEMLESDDVLSYFQDNDLDDNLLNKLLSSINLVMDDAENKHFSDKHKQVRRWLHKVRDAVHDAEDLLDEIQTEASKSKLLALEFQATSSSAVSSFDKEVQSRMKKVLDNLESLASQKDGLGLEKSNGGGAKYVSQRLETTSLVVDESSICGREDDKKIIVDWLLSDNDNGTGGNNLTVISIVGMGGMGKTTLAQLVFNDRSMNDDDTEFQLKAWVCVSQDFDVTKVTRRILEELKLPISREENLNMLQVKLKEKLTGKKFFLVLDDVWEDEYLKWEALRSPLLSGARGSKILVTTRNEQVASAMRCAHLHRLMRLSEEESWSLFTKYAMRHENLTFDFNEIGRKIIKKCNGLPLALKAIGSLLYTKLSYEEWKGILTSDMWDISSVGCSVIPALILSYQFLPSPLKRCFAYCSLIPKDYEFKKDWLVQLWMAENFLSAHEQNKDMKELGDQFFNDLLSRSFFQRSTRKEELFVMHDLVNDLATYVSRDFCLRLEEEKEAKNISKMTRHVSNISNLGRNSMKGSKQFEAIYKGNKFRTILEYDDEIMVYDLLCNCMCLRALSLYFPIVVLELPDSTGNLKHLRYLDLSYCGMKKLPDSTCLLYNLQTMKLKNCANLEELPSDIHKLVNLRHLDLRNTDVKKLPDGMRKLKKLEVLMDRFYVGKCGESNVNRLGELRLPYFLLSIEELQNVVDPRDALAADLKNKSHLEGLKLKWDNSSREMKHDGYEIEEDVIENLQPPTNLKFLCIEDYGGTRFPDWLGDMSITNNIVWLWLSGCKYCVSLPPLGMMPSLQELQIFGLEGIKSIGAEFYGNNSSSSSFTAPVGSGGVTSHPLTRLEIECCPKLMKMVKMWIAKGGCHCLQILNG</sequence>
<dbReference type="Pfam" id="PF23559">
    <property type="entry name" value="WHD_DRP"/>
    <property type="match status" value="1"/>
</dbReference>
<dbReference type="FunFam" id="1.10.10.10:FF:000322">
    <property type="entry name" value="Probable disease resistance protein At1g63360"/>
    <property type="match status" value="1"/>
</dbReference>
<dbReference type="Gene3D" id="3.40.50.300">
    <property type="entry name" value="P-loop containing nucleotide triphosphate hydrolases"/>
    <property type="match status" value="1"/>
</dbReference>
<evidence type="ECO:0000256" key="2">
    <source>
        <dbReference type="ARBA" id="ARBA00022737"/>
    </source>
</evidence>
<feature type="domain" description="Disease resistance protein winged helix" evidence="8">
    <location>
        <begin position="434"/>
        <end position="501"/>
    </location>
</feature>
<dbReference type="InterPro" id="IPR003591">
    <property type="entry name" value="Leu-rich_rpt_typical-subtyp"/>
</dbReference>
<dbReference type="Pfam" id="PF18052">
    <property type="entry name" value="Rx_N"/>
    <property type="match status" value="1"/>
</dbReference>
<dbReference type="InterPro" id="IPR032675">
    <property type="entry name" value="LRR_dom_sf"/>
</dbReference>
<dbReference type="InterPro" id="IPR027417">
    <property type="entry name" value="P-loop_NTPase"/>
</dbReference>
<dbReference type="InterPro" id="IPR041118">
    <property type="entry name" value="Rx_N"/>
</dbReference>
<dbReference type="Gene3D" id="3.80.10.10">
    <property type="entry name" value="Ribonuclease Inhibitor"/>
    <property type="match status" value="1"/>
</dbReference>
<protein>
    <recommendedName>
        <fullName evidence="12">Disease resistance RPP13-like protein 1</fullName>
    </recommendedName>
</protein>
<evidence type="ECO:0000259" key="9">
    <source>
        <dbReference type="Pfam" id="PF25019"/>
    </source>
</evidence>
<dbReference type="InterPro" id="IPR042197">
    <property type="entry name" value="Apaf_helical"/>
</dbReference>
<evidence type="ECO:0000259" key="6">
    <source>
        <dbReference type="Pfam" id="PF00931"/>
    </source>
</evidence>
<dbReference type="InterPro" id="IPR058922">
    <property type="entry name" value="WHD_DRP"/>
</dbReference>
<name>A0AAN9P6V1_CROPI</name>
<dbReference type="GO" id="GO:0006952">
    <property type="term" value="P:defense response"/>
    <property type="evidence" value="ECO:0007669"/>
    <property type="project" value="UniProtKB-KW"/>
</dbReference>
<evidence type="ECO:0000259" key="8">
    <source>
        <dbReference type="Pfam" id="PF23559"/>
    </source>
</evidence>
<dbReference type="PANTHER" id="PTHR36766">
    <property type="entry name" value="PLANT BROAD-SPECTRUM MILDEW RESISTANCE PROTEIN RPW8"/>
    <property type="match status" value="1"/>
</dbReference>
<keyword evidence="1" id="KW-0433">Leucine-rich repeat</keyword>
<dbReference type="InterPro" id="IPR056789">
    <property type="entry name" value="LRR_R13L1-DRL21"/>
</dbReference>
<dbReference type="Pfam" id="PF00931">
    <property type="entry name" value="NB-ARC"/>
    <property type="match status" value="1"/>
</dbReference>
<dbReference type="PRINTS" id="PR00364">
    <property type="entry name" value="DISEASERSIST"/>
</dbReference>
<dbReference type="Gene3D" id="1.20.5.4130">
    <property type="match status" value="1"/>
</dbReference>
<feature type="domain" description="NB-ARC" evidence="6">
    <location>
        <begin position="173"/>
        <end position="351"/>
    </location>
</feature>
<evidence type="ECO:0008006" key="12">
    <source>
        <dbReference type="Google" id="ProtNLM"/>
    </source>
</evidence>
<organism evidence="10 11">
    <name type="scientific">Crotalaria pallida</name>
    <name type="common">Smooth rattlebox</name>
    <name type="synonym">Crotalaria striata</name>
    <dbReference type="NCBI Taxonomy" id="3830"/>
    <lineage>
        <taxon>Eukaryota</taxon>
        <taxon>Viridiplantae</taxon>
        <taxon>Streptophyta</taxon>
        <taxon>Embryophyta</taxon>
        <taxon>Tracheophyta</taxon>
        <taxon>Spermatophyta</taxon>
        <taxon>Magnoliopsida</taxon>
        <taxon>eudicotyledons</taxon>
        <taxon>Gunneridae</taxon>
        <taxon>Pentapetalae</taxon>
        <taxon>rosids</taxon>
        <taxon>fabids</taxon>
        <taxon>Fabales</taxon>
        <taxon>Fabaceae</taxon>
        <taxon>Papilionoideae</taxon>
        <taxon>50 kb inversion clade</taxon>
        <taxon>genistoids sensu lato</taxon>
        <taxon>core genistoids</taxon>
        <taxon>Crotalarieae</taxon>
        <taxon>Crotalaria</taxon>
    </lineage>
</organism>
<dbReference type="EMBL" id="JAYWIO010000001">
    <property type="protein sequence ID" value="KAK7287072.1"/>
    <property type="molecule type" value="Genomic_DNA"/>
</dbReference>
<dbReference type="SUPFAM" id="SSF52058">
    <property type="entry name" value="L domain-like"/>
    <property type="match status" value="1"/>
</dbReference>
<dbReference type="PROSITE" id="PS51450">
    <property type="entry name" value="LRR"/>
    <property type="match status" value="1"/>
</dbReference>
<keyword evidence="5" id="KW-0067">ATP-binding</keyword>
<dbReference type="Pfam" id="PF25019">
    <property type="entry name" value="LRR_R13L1-DRL21"/>
    <property type="match status" value="1"/>
</dbReference>
<proteinExistence type="predicted"/>
<dbReference type="SUPFAM" id="SSF52540">
    <property type="entry name" value="P-loop containing nucleoside triphosphate hydrolases"/>
    <property type="match status" value="1"/>
</dbReference>
<keyword evidence="3" id="KW-0547">Nucleotide-binding</keyword>
<evidence type="ECO:0000313" key="11">
    <source>
        <dbReference type="Proteomes" id="UP001372338"/>
    </source>
</evidence>
<comment type="caution">
    <text evidence="10">The sequence shown here is derived from an EMBL/GenBank/DDBJ whole genome shotgun (WGS) entry which is preliminary data.</text>
</comment>
<evidence type="ECO:0000256" key="4">
    <source>
        <dbReference type="ARBA" id="ARBA00022821"/>
    </source>
</evidence>
<keyword evidence="2" id="KW-0677">Repeat</keyword>
<gene>
    <name evidence="10" type="ORF">RIF29_00085</name>
</gene>
<dbReference type="Gene3D" id="1.10.10.10">
    <property type="entry name" value="Winged helix-like DNA-binding domain superfamily/Winged helix DNA-binding domain"/>
    <property type="match status" value="1"/>
</dbReference>
<evidence type="ECO:0000313" key="10">
    <source>
        <dbReference type="EMBL" id="KAK7287072.1"/>
    </source>
</evidence>
<keyword evidence="4" id="KW-0611">Plant defense</keyword>
<dbReference type="GO" id="GO:0005524">
    <property type="term" value="F:ATP binding"/>
    <property type="evidence" value="ECO:0007669"/>
    <property type="project" value="UniProtKB-KW"/>
</dbReference>